<dbReference type="OrthoDB" id="2324273at2759"/>
<organism evidence="2 3">
    <name type="scientific">Glomus cerebriforme</name>
    <dbReference type="NCBI Taxonomy" id="658196"/>
    <lineage>
        <taxon>Eukaryota</taxon>
        <taxon>Fungi</taxon>
        <taxon>Fungi incertae sedis</taxon>
        <taxon>Mucoromycota</taxon>
        <taxon>Glomeromycotina</taxon>
        <taxon>Glomeromycetes</taxon>
        <taxon>Glomerales</taxon>
        <taxon>Glomeraceae</taxon>
        <taxon>Glomus</taxon>
    </lineage>
</organism>
<feature type="compositionally biased region" description="Basic and acidic residues" evidence="1">
    <location>
        <begin position="406"/>
        <end position="419"/>
    </location>
</feature>
<dbReference type="Proteomes" id="UP000265703">
    <property type="component" value="Unassembled WGS sequence"/>
</dbReference>
<comment type="caution">
    <text evidence="2">The sequence shown here is derived from an EMBL/GenBank/DDBJ whole genome shotgun (WGS) entry which is preliminary data.</text>
</comment>
<gene>
    <name evidence="2" type="ORF">C1645_731700</name>
</gene>
<proteinExistence type="predicted"/>
<accession>A0A397TNK1</accession>
<dbReference type="Pfam" id="PF14441">
    <property type="entry name" value="OTT_1508_deam"/>
    <property type="match status" value="1"/>
</dbReference>
<feature type="compositionally biased region" description="Acidic residues" evidence="1">
    <location>
        <begin position="387"/>
        <end position="405"/>
    </location>
</feature>
<dbReference type="InterPro" id="IPR027796">
    <property type="entry name" value="OTT_1508_deam-like"/>
</dbReference>
<evidence type="ECO:0000313" key="3">
    <source>
        <dbReference type="Proteomes" id="UP000265703"/>
    </source>
</evidence>
<name>A0A397TNK1_9GLOM</name>
<feature type="region of interest" description="Disordered" evidence="1">
    <location>
        <begin position="386"/>
        <end position="419"/>
    </location>
</feature>
<reference evidence="2 3" key="1">
    <citation type="submission" date="2018-06" db="EMBL/GenBank/DDBJ databases">
        <title>Comparative genomics reveals the genomic features of Rhizophagus irregularis, R. cerebriforme, R. diaphanum and Gigaspora rosea, and their symbiotic lifestyle signature.</title>
        <authorList>
            <person name="Morin E."/>
            <person name="San Clemente H."/>
            <person name="Chen E.C.H."/>
            <person name="De La Providencia I."/>
            <person name="Hainaut M."/>
            <person name="Kuo A."/>
            <person name="Kohler A."/>
            <person name="Murat C."/>
            <person name="Tang N."/>
            <person name="Roy S."/>
            <person name="Loubradou J."/>
            <person name="Henrissat B."/>
            <person name="Grigoriev I.V."/>
            <person name="Corradi N."/>
            <person name="Roux C."/>
            <person name="Martin F.M."/>
        </authorList>
    </citation>
    <scope>NUCLEOTIDE SEQUENCE [LARGE SCALE GENOMIC DNA]</scope>
    <source>
        <strain evidence="2 3">DAOM 227022</strain>
    </source>
</reference>
<sequence>MDKELKELYSKACVAESLKLIINKTSDEAVDLKEYEKFSYNLATILVRDKEVVAVRLIPYSDKCVIYLAKNDIWDQKDFDYVKKVRNYVQSLSKDAPILLKEVWKREDVKGLFKDIMKFCSTKLKTRFEKLKKDIINNQHEPYIKSFLDYASIEIESLDKMSGYDLSGTCSKYYKGIKNSTAPKKFLKYIKKVGSYHIALHDITTCACKQRYKNLFSNIQVHKLNPITIHQPIYSWKNIVERYIPNFLMYDKFKRRCLSDNYTLVRLKDIYNKNLDKEGRQDLFLHAEMNILTNIIDENHKDEGPIFIAVSKRSCYLCELYIKFAQRKGYKIFISGMNKKLYHRWMFPNIKDTSFRTESLKYMIKSLNTIIREEIEKHINIVLMSDSDGESGDSETDPNSFEDSDELMKAENPERTDFY</sequence>
<dbReference type="AlphaFoldDB" id="A0A397TNK1"/>
<protein>
    <submittedName>
        <fullName evidence="2">Uncharacterized protein</fullName>
    </submittedName>
</protein>
<evidence type="ECO:0000256" key="1">
    <source>
        <dbReference type="SAM" id="MobiDB-lite"/>
    </source>
</evidence>
<dbReference type="EMBL" id="QKYT01000015">
    <property type="protein sequence ID" value="RIA98486.1"/>
    <property type="molecule type" value="Genomic_DNA"/>
</dbReference>
<evidence type="ECO:0000313" key="2">
    <source>
        <dbReference type="EMBL" id="RIA98486.1"/>
    </source>
</evidence>
<keyword evidence="3" id="KW-1185">Reference proteome</keyword>